<dbReference type="OrthoDB" id="5141738at2759"/>
<evidence type="ECO:0000256" key="9">
    <source>
        <dbReference type="RuleBase" id="RU003346"/>
    </source>
</evidence>
<dbReference type="PROSITE" id="PS00216">
    <property type="entry name" value="SUGAR_TRANSPORT_1"/>
    <property type="match status" value="1"/>
</dbReference>
<comment type="similarity">
    <text evidence="2 9">Belongs to the major facilitator superfamily. Sugar transporter (TC 2.A.1.1) family.</text>
</comment>
<dbReference type="GO" id="GO:0005886">
    <property type="term" value="C:plasma membrane"/>
    <property type="evidence" value="ECO:0007669"/>
    <property type="project" value="TreeGrafter"/>
</dbReference>
<reference evidence="12 13" key="1">
    <citation type="submission" date="2016-07" db="EMBL/GenBank/DDBJ databases">
        <title>Draft genome of the white-rot fungus Obba rivulosa 3A-2.</title>
        <authorList>
            <consortium name="DOE Joint Genome Institute"/>
            <person name="Miettinen O."/>
            <person name="Riley R."/>
            <person name="Acob R."/>
            <person name="Barry K."/>
            <person name="Cullen D."/>
            <person name="De Vries R."/>
            <person name="Hainaut M."/>
            <person name="Hatakka A."/>
            <person name="Henrissat B."/>
            <person name="Hilden K."/>
            <person name="Kuo R."/>
            <person name="Labutti K."/>
            <person name="Lipzen A."/>
            <person name="Makela M.R."/>
            <person name="Sandor L."/>
            <person name="Spatafora J.W."/>
            <person name="Grigoriev I.V."/>
            <person name="Hibbett D.S."/>
        </authorList>
    </citation>
    <scope>NUCLEOTIDE SEQUENCE [LARGE SCALE GENOMIC DNA]</scope>
    <source>
        <strain evidence="12 13">3A-2</strain>
    </source>
</reference>
<dbReference type="SUPFAM" id="SSF103473">
    <property type="entry name" value="MFS general substrate transporter"/>
    <property type="match status" value="1"/>
</dbReference>
<feature type="transmembrane region" description="Helical" evidence="10">
    <location>
        <begin position="92"/>
        <end position="111"/>
    </location>
</feature>
<feature type="transmembrane region" description="Helical" evidence="10">
    <location>
        <begin position="218"/>
        <end position="239"/>
    </location>
</feature>
<dbReference type="PANTHER" id="PTHR48022">
    <property type="entry name" value="PLASTIDIC GLUCOSE TRANSPORTER 4"/>
    <property type="match status" value="1"/>
</dbReference>
<evidence type="ECO:0000256" key="3">
    <source>
        <dbReference type="ARBA" id="ARBA00022448"/>
    </source>
</evidence>
<keyword evidence="7 10" id="KW-0472">Membrane</keyword>
<keyword evidence="5 10" id="KW-0812">Transmembrane</keyword>
<feature type="transmembrane region" description="Helical" evidence="10">
    <location>
        <begin position="246"/>
        <end position="268"/>
    </location>
</feature>
<evidence type="ECO:0000259" key="11">
    <source>
        <dbReference type="PROSITE" id="PS50850"/>
    </source>
</evidence>
<feature type="transmembrane region" description="Helical" evidence="10">
    <location>
        <begin position="31"/>
        <end position="48"/>
    </location>
</feature>
<dbReference type="InterPro" id="IPR050360">
    <property type="entry name" value="MFS_Sugar_Transporters"/>
</dbReference>
<proteinExistence type="inferred from homology"/>
<keyword evidence="3 9" id="KW-0813">Transport</keyword>
<organism evidence="12 13">
    <name type="scientific">Obba rivulosa</name>
    <dbReference type="NCBI Taxonomy" id="1052685"/>
    <lineage>
        <taxon>Eukaryota</taxon>
        <taxon>Fungi</taxon>
        <taxon>Dikarya</taxon>
        <taxon>Basidiomycota</taxon>
        <taxon>Agaricomycotina</taxon>
        <taxon>Agaricomycetes</taxon>
        <taxon>Polyporales</taxon>
        <taxon>Gelatoporiaceae</taxon>
        <taxon>Obba</taxon>
    </lineage>
</organism>
<dbReference type="InterPro" id="IPR036259">
    <property type="entry name" value="MFS_trans_sf"/>
</dbReference>
<dbReference type="PROSITE" id="PS50850">
    <property type="entry name" value="MFS"/>
    <property type="match status" value="1"/>
</dbReference>
<dbReference type="Pfam" id="PF00083">
    <property type="entry name" value="Sugar_tr"/>
    <property type="match status" value="1"/>
</dbReference>
<evidence type="ECO:0000256" key="7">
    <source>
        <dbReference type="ARBA" id="ARBA00023136"/>
    </source>
</evidence>
<feature type="transmembrane region" description="Helical" evidence="10">
    <location>
        <begin position="317"/>
        <end position="338"/>
    </location>
</feature>
<dbReference type="Proteomes" id="UP000250043">
    <property type="component" value="Unassembled WGS sequence"/>
</dbReference>
<evidence type="ECO:0000256" key="4">
    <source>
        <dbReference type="ARBA" id="ARBA00022597"/>
    </source>
</evidence>
<protein>
    <submittedName>
        <fullName evidence="12">General substrate transporter</fullName>
    </submittedName>
</protein>
<dbReference type="InterPro" id="IPR003663">
    <property type="entry name" value="Sugar/inositol_transpt"/>
</dbReference>
<dbReference type="InterPro" id="IPR005828">
    <property type="entry name" value="MFS_sugar_transport-like"/>
</dbReference>
<dbReference type="EMBL" id="KV722535">
    <property type="protein sequence ID" value="OCH86281.1"/>
    <property type="molecule type" value="Genomic_DNA"/>
</dbReference>
<keyword evidence="4" id="KW-0762">Sugar transport</keyword>
<evidence type="ECO:0000313" key="13">
    <source>
        <dbReference type="Proteomes" id="UP000250043"/>
    </source>
</evidence>
<dbReference type="Gene3D" id="1.20.1250.20">
    <property type="entry name" value="MFS general substrate transporter like domains"/>
    <property type="match status" value="1"/>
</dbReference>
<keyword evidence="13" id="KW-1185">Reference proteome</keyword>
<evidence type="ECO:0000256" key="5">
    <source>
        <dbReference type="ARBA" id="ARBA00022692"/>
    </source>
</evidence>
<evidence type="ECO:0000256" key="2">
    <source>
        <dbReference type="ARBA" id="ARBA00010992"/>
    </source>
</evidence>
<dbReference type="AlphaFoldDB" id="A0A8E2AKJ7"/>
<sequence length="434" mass="48141">MSVECLVFMAGVVVQIASTHSWAQFAVGRLIAGLGVGSLSAAVPMYQAETAPAQIRGTLTATYQLFITFGILVAYCISIGTRNIPESGSWRTVVGIGFLWPLILGIGIQLMPESPRWLVSRGRFDEARRAMAITRGVPPEQAEDHFVIHRELEEMRSAVEYESKVKAGWIDCFRPEHKQLYRTLLGMTLQMFQQLTGANYFFYYGATIFQSVGISDSFVTQIILGAVNFGCTFGGMYIMERFGRRYPLIIGGVWQACWLFVFAAAGTAKDPMTNPGIGKLMIVSACMFILGYAMTWAPGIWILIGETFPTRTRAKQAALATASNWLWNFLLAFFTPFIVKSIQFRYGFVFAACNLTGAVIVWCFLYESSDISLESVDMMYCDPNCKPWTSRTWAPPGFANRQDLIEQNRAAEAHKGLASDERIEKASNGSAGMA</sequence>
<dbReference type="InterPro" id="IPR005829">
    <property type="entry name" value="Sugar_transporter_CS"/>
</dbReference>
<name>A0A8E2AKJ7_9APHY</name>
<feature type="transmembrane region" description="Helical" evidence="10">
    <location>
        <begin position="280"/>
        <end position="305"/>
    </location>
</feature>
<feature type="domain" description="Major facilitator superfamily (MFS) profile" evidence="11">
    <location>
        <begin position="1"/>
        <end position="369"/>
    </location>
</feature>
<dbReference type="PROSITE" id="PS00217">
    <property type="entry name" value="SUGAR_TRANSPORT_2"/>
    <property type="match status" value="1"/>
</dbReference>
<keyword evidence="6 10" id="KW-1133">Transmembrane helix</keyword>
<comment type="catalytic activity">
    <reaction evidence="8">
        <text>myo-inositol(out) + H(+)(out) = myo-inositol(in) + H(+)(in)</text>
        <dbReference type="Rhea" id="RHEA:60364"/>
        <dbReference type="ChEBI" id="CHEBI:15378"/>
        <dbReference type="ChEBI" id="CHEBI:17268"/>
    </reaction>
</comment>
<comment type="subcellular location">
    <subcellularLocation>
        <location evidence="1">Membrane</location>
        <topology evidence="1">Multi-pass membrane protein</topology>
    </subcellularLocation>
</comment>
<dbReference type="InterPro" id="IPR020846">
    <property type="entry name" value="MFS_dom"/>
</dbReference>
<evidence type="ECO:0000256" key="1">
    <source>
        <dbReference type="ARBA" id="ARBA00004141"/>
    </source>
</evidence>
<feature type="transmembrane region" description="Helical" evidence="10">
    <location>
        <begin position="344"/>
        <end position="365"/>
    </location>
</feature>
<gene>
    <name evidence="12" type="ORF">OBBRIDRAFT_806882</name>
</gene>
<dbReference type="GO" id="GO:0005351">
    <property type="term" value="F:carbohydrate:proton symporter activity"/>
    <property type="evidence" value="ECO:0007669"/>
    <property type="project" value="TreeGrafter"/>
</dbReference>
<dbReference type="NCBIfam" id="TIGR00879">
    <property type="entry name" value="SP"/>
    <property type="match status" value="1"/>
</dbReference>
<evidence type="ECO:0000256" key="10">
    <source>
        <dbReference type="SAM" id="Phobius"/>
    </source>
</evidence>
<evidence type="ECO:0000256" key="6">
    <source>
        <dbReference type="ARBA" id="ARBA00022989"/>
    </source>
</evidence>
<feature type="transmembrane region" description="Helical" evidence="10">
    <location>
        <begin position="60"/>
        <end position="80"/>
    </location>
</feature>
<dbReference type="PANTHER" id="PTHR48022:SF75">
    <property type="entry name" value="GALACTOSE TRANSPORTER-RELATED"/>
    <property type="match status" value="1"/>
</dbReference>
<evidence type="ECO:0000256" key="8">
    <source>
        <dbReference type="ARBA" id="ARBA00049119"/>
    </source>
</evidence>
<dbReference type="PRINTS" id="PR00171">
    <property type="entry name" value="SUGRTRNSPORT"/>
</dbReference>
<evidence type="ECO:0000313" key="12">
    <source>
        <dbReference type="EMBL" id="OCH86281.1"/>
    </source>
</evidence>
<accession>A0A8E2AKJ7</accession>